<dbReference type="SUPFAM" id="SSF52540">
    <property type="entry name" value="P-loop containing nucleoside triphosphate hydrolases"/>
    <property type="match status" value="1"/>
</dbReference>
<dbReference type="InterPro" id="IPR027417">
    <property type="entry name" value="P-loop_NTPase"/>
</dbReference>
<accession>A0A918G9Z9</accession>
<name>A0A918G9Z9_9ACTN</name>
<protein>
    <submittedName>
        <fullName evidence="2">Uncharacterized protein</fullName>
    </submittedName>
</protein>
<reference evidence="2" key="1">
    <citation type="journal article" date="2014" name="Int. J. Syst. Evol. Microbiol.">
        <title>Complete genome sequence of Corynebacterium casei LMG S-19264T (=DSM 44701T), isolated from a smear-ripened cheese.</title>
        <authorList>
            <consortium name="US DOE Joint Genome Institute (JGI-PGF)"/>
            <person name="Walter F."/>
            <person name="Albersmeier A."/>
            <person name="Kalinowski J."/>
            <person name="Ruckert C."/>
        </authorList>
    </citation>
    <scope>NUCLEOTIDE SEQUENCE</scope>
    <source>
        <strain evidence="2">JCM 4386</strain>
    </source>
</reference>
<evidence type="ECO:0000256" key="1">
    <source>
        <dbReference type="SAM" id="MobiDB-lite"/>
    </source>
</evidence>
<proteinExistence type="predicted"/>
<reference evidence="2" key="2">
    <citation type="submission" date="2020-09" db="EMBL/GenBank/DDBJ databases">
        <authorList>
            <person name="Sun Q."/>
            <person name="Ohkuma M."/>
        </authorList>
    </citation>
    <scope>NUCLEOTIDE SEQUENCE</scope>
    <source>
        <strain evidence="2">JCM 4386</strain>
    </source>
</reference>
<gene>
    <name evidence="2" type="ORF">GCM10010269_75080</name>
</gene>
<keyword evidence="3" id="KW-1185">Reference proteome</keyword>
<evidence type="ECO:0000313" key="2">
    <source>
        <dbReference type="EMBL" id="GGS25365.1"/>
    </source>
</evidence>
<dbReference type="AlphaFoldDB" id="A0A918G9Z9"/>
<feature type="region of interest" description="Disordered" evidence="1">
    <location>
        <begin position="31"/>
        <end position="58"/>
    </location>
</feature>
<feature type="region of interest" description="Disordered" evidence="1">
    <location>
        <begin position="188"/>
        <end position="213"/>
    </location>
</feature>
<dbReference type="Proteomes" id="UP000606194">
    <property type="component" value="Unassembled WGS sequence"/>
</dbReference>
<evidence type="ECO:0000313" key="3">
    <source>
        <dbReference type="Proteomes" id="UP000606194"/>
    </source>
</evidence>
<comment type="caution">
    <text evidence="2">The sequence shown here is derived from an EMBL/GenBank/DDBJ whole genome shotgun (WGS) entry which is preliminary data.</text>
</comment>
<sequence length="213" mass="22990">MTLSCPEAGPTTVQESDAEANRQLTTLAGWRKFIDGPPPSPGRLSPGQLKQLSPTEQDLHDEDRLDHHARMLTVSTSFVEKTRICGRRLVLLNRHAISARRGLMVSGLPGTGKTSAIAQLGRAHELLDRARHPQISDRIPVLCITVPPAATARMVAAEFARFLGLPVHPRSNMTDIIEAVVGSAPIPAPVSWSSTRSTTSRRGRGPAPRSPTP</sequence>
<feature type="region of interest" description="Disordered" evidence="1">
    <location>
        <begin position="1"/>
        <end position="20"/>
    </location>
</feature>
<dbReference type="EMBL" id="BMTL01000046">
    <property type="protein sequence ID" value="GGS25365.1"/>
    <property type="molecule type" value="Genomic_DNA"/>
</dbReference>
<organism evidence="2 3">
    <name type="scientific">Streptomyces humidus</name>
    <dbReference type="NCBI Taxonomy" id="52259"/>
    <lineage>
        <taxon>Bacteria</taxon>
        <taxon>Bacillati</taxon>
        <taxon>Actinomycetota</taxon>
        <taxon>Actinomycetes</taxon>
        <taxon>Kitasatosporales</taxon>
        <taxon>Streptomycetaceae</taxon>
        <taxon>Streptomyces</taxon>
    </lineage>
</organism>